<keyword evidence="3" id="KW-1003">Cell membrane</keyword>
<feature type="transmembrane region" description="Helical" evidence="21">
    <location>
        <begin position="175"/>
        <end position="192"/>
    </location>
</feature>
<keyword evidence="8" id="KW-0133">Cell shape</keyword>
<dbReference type="GO" id="GO:0032153">
    <property type="term" value="C:cell division site"/>
    <property type="evidence" value="ECO:0007669"/>
    <property type="project" value="TreeGrafter"/>
</dbReference>
<feature type="transmembrane region" description="Helical" evidence="21">
    <location>
        <begin position="59"/>
        <end position="77"/>
    </location>
</feature>
<feature type="transmembrane region" description="Helical" evidence="21">
    <location>
        <begin position="315"/>
        <end position="336"/>
    </location>
</feature>
<dbReference type="AlphaFoldDB" id="A0A7C3IGF4"/>
<dbReference type="NCBIfam" id="TIGR02614">
    <property type="entry name" value="ftsW"/>
    <property type="match status" value="1"/>
</dbReference>
<evidence type="ECO:0000256" key="3">
    <source>
        <dbReference type="ARBA" id="ARBA00022475"/>
    </source>
</evidence>
<comment type="catalytic activity">
    <reaction evidence="20">
        <text>[GlcNAc-(1-&gt;4)-Mur2Ac(oyl-L-Ala-gamma-D-Glu-L-Lys-D-Ala-D-Ala)](n)-di-trans,octa-cis-undecaprenyl diphosphate + beta-D-GlcNAc-(1-&gt;4)-Mur2Ac(oyl-L-Ala-gamma-D-Glu-L-Lys-D-Ala-D-Ala)-di-trans,octa-cis-undecaprenyl diphosphate = [GlcNAc-(1-&gt;4)-Mur2Ac(oyl-L-Ala-gamma-D-Glu-L-Lys-D-Ala-D-Ala)](n+1)-di-trans,octa-cis-undecaprenyl diphosphate + di-trans,octa-cis-undecaprenyl diphosphate + H(+)</text>
        <dbReference type="Rhea" id="RHEA:23708"/>
        <dbReference type="Rhea" id="RHEA-COMP:9602"/>
        <dbReference type="Rhea" id="RHEA-COMP:9603"/>
        <dbReference type="ChEBI" id="CHEBI:15378"/>
        <dbReference type="ChEBI" id="CHEBI:58405"/>
        <dbReference type="ChEBI" id="CHEBI:60033"/>
        <dbReference type="ChEBI" id="CHEBI:78435"/>
        <dbReference type="EC" id="2.4.99.28"/>
    </reaction>
</comment>
<sequence>MNNYNLGMEWAGVKKQSDPLLVSVILLILGLGLVTLYSASYAYAQRAFNDSNYFIRRQLIFVIPGLILFLITSRINLELLRKYIMPLVLGTLFLCILPLIPGIGITKNGANRWINLGQFSFQPSELAKIVIPLYLAHMFDKKQDRLHESTATTIPLTIMVVLFFLAVYLQNNFSTASFLFINAMVIFFLAGVRFRYFFSLAVISAPFVAIMVLTKEHRLSRLMNFLQPEWDPLGAGYQVRASILTIMSGGFWGKGIGQGQRKIASVPEIQSDFIFSSFVEELGFFGVTLFFIIVVVFMIRSFWIASQGETVFVRLLLFGIATMLVSQIMLNVAVAAGVVPATGVPLPFFSAGGSSLAMMLSAAGFLVNGSRRIVKLEEAHV</sequence>
<dbReference type="GO" id="GO:0008360">
    <property type="term" value="P:regulation of cell shape"/>
    <property type="evidence" value="ECO:0007669"/>
    <property type="project" value="UniProtKB-KW"/>
</dbReference>
<evidence type="ECO:0000256" key="13">
    <source>
        <dbReference type="ARBA" id="ARBA00023316"/>
    </source>
</evidence>
<evidence type="ECO:0000256" key="14">
    <source>
        <dbReference type="ARBA" id="ARBA00032370"/>
    </source>
</evidence>
<organism evidence="22">
    <name type="scientific">Gracilinema caldarium</name>
    <dbReference type="NCBI Taxonomy" id="215591"/>
    <lineage>
        <taxon>Bacteria</taxon>
        <taxon>Pseudomonadati</taxon>
        <taxon>Spirochaetota</taxon>
        <taxon>Spirochaetia</taxon>
        <taxon>Spirochaetales</taxon>
        <taxon>Breznakiellaceae</taxon>
        <taxon>Gracilinema</taxon>
    </lineage>
</organism>
<keyword evidence="4" id="KW-0132">Cell division</keyword>
<evidence type="ECO:0000256" key="5">
    <source>
        <dbReference type="ARBA" id="ARBA00022676"/>
    </source>
</evidence>
<evidence type="ECO:0000256" key="6">
    <source>
        <dbReference type="ARBA" id="ARBA00022679"/>
    </source>
</evidence>
<dbReference type="EC" id="2.4.99.28" evidence="19"/>
<feature type="transmembrane region" description="Helical" evidence="21">
    <location>
        <begin position="83"/>
        <end position="105"/>
    </location>
</feature>
<feature type="transmembrane region" description="Helical" evidence="21">
    <location>
        <begin position="20"/>
        <end position="39"/>
    </location>
</feature>
<evidence type="ECO:0000256" key="7">
    <source>
        <dbReference type="ARBA" id="ARBA00022692"/>
    </source>
</evidence>
<evidence type="ECO:0000313" key="22">
    <source>
        <dbReference type="EMBL" id="HFH28844.1"/>
    </source>
</evidence>
<evidence type="ECO:0000256" key="20">
    <source>
        <dbReference type="ARBA" id="ARBA00049902"/>
    </source>
</evidence>
<evidence type="ECO:0000256" key="21">
    <source>
        <dbReference type="SAM" id="Phobius"/>
    </source>
</evidence>
<keyword evidence="13" id="KW-0961">Cell wall biogenesis/degradation</keyword>
<feature type="transmembrane region" description="Helical" evidence="21">
    <location>
        <begin position="348"/>
        <end position="367"/>
    </location>
</feature>
<accession>A0A7C3IGF4</accession>
<dbReference type="InterPro" id="IPR001182">
    <property type="entry name" value="FtsW/RodA"/>
</dbReference>
<evidence type="ECO:0000256" key="4">
    <source>
        <dbReference type="ARBA" id="ARBA00022618"/>
    </source>
</evidence>
<dbReference type="GO" id="GO:0051301">
    <property type="term" value="P:cell division"/>
    <property type="evidence" value="ECO:0007669"/>
    <property type="project" value="UniProtKB-KW"/>
</dbReference>
<name>A0A7C3IGF4_9SPIR</name>
<dbReference type="Pfam" id="PF01098">
    <property type="entry name" value="FTSW_RODA_SPOVE"/>
    <property type="match status" value="1"/>
</dbReference>
<dbReference type="EMBL" id="DSVL01000150">
    <property type="protein sequence ID" value="HFH28844.1"/>
    <property type="molecule type" value="Genomic_DNA"/>
</dbReference>
<keyword evidence="10 21" id="KW-1133">Transmembrane helix</keyword>
<reference evidence="22" key="1">
    <citation type="journal article" date="2020" name="mSystems">
        <title>Genome- and Community-Level Interaction Insights into Carbon Utilization and Element Cycling Functions of Hydrothermarchaeota in Hydrothermal Sediment.</title>
        <authorList>
            <person name="Zhou Z."/>
            <person name="Liu Y."/>
            <person name="Xu W."/>
            <person name="Pan J."/>
            <person name="Luo Z.H."/>
            <person name="Li M."/>
        </authorList>
    </citation>
    <scope>NUCLEOTIDE SEQUENCE [LARGE SCALE GENOMIC DNA]</scope>
    <source>
        <strain evidence="22">SpSt-503</strain>
    </source>
</reference>
<dbReference type="GO" id="GO:0005886">
    <property type="term" value="C:plasma membrane"/>
    <property type="evidence" value="ECO:0007669"/>
    <property type="project" value="UniProtKB-SubCell"/>
</dbReference>
<dbReference type="GO" id="GO:0009252">
    <property type="term" value="P:peptidoglycan biosynthetic process"/>
    <property type="evidence" value="ECO:0007669"/>
    <property type="project" value="UniProtKB-KW"/>
</dbReference>
<proteinExistence type="inferred from homology"/>
<dbReference type="GO" id="GO:0071555">
    <property type="term" value="P:cell wall organization"/>
    <property type="evidence" value="ECO:0007669"/>
    <property type="project" value="UniProtKB-KW"/>
</dbReference>
<comment type="subcellular location">
    <subcellularLocation>
        <location evidence="1">Cell membrane</location>
        <topology evidence="1">Multi-pass membrane protein</topology>
    </subcellularLocation>
</comment>
<gene>
    <name evidence="22" type="primary">ftsW</name>
    <name evidence="22" type="ORF">ENS59_04945</name>
</gene>
<keyword evidence="5" id="KW-0328">Glycosyltransferase</keyword>
<keyword evidence="12" id="KW-0131">Cell cycle</keyword>
<feature type="transmembrane region" description="Helical" evidence="21">
    <location>
        <begin position="151"/>
        <end position="169"/>
    </location>
</feature>
<dbReference type="PANTHER" id="PTHR30474:SF2">
    <property type="entry name" value="PEPTIDOGLYCAN GLYCOSYLTRANSFERASE FTSW-RELATED"/>
    <property type="match status" value="1"/>
</dbReference>
<evidence type="ECO:0000256" key="1">
    <source>
        <dbReference type="ARBA" id="ARBA00004651"/>
    </source>
</evidence>
<dbReference type="InterPro" id="IPR013437">
    <property type="entry name" value="FtsW"/>
</dbReference>
<evidence type="ECO:0000256" key="10">
    <source>
        <dbReference type="ARBA" id="ARBA00022989"/>
    </source>
</evidence>
<evidence type="ECO:0000256" key="8">
    <source>
        <dbReference type="ARBA" id="ARBA00022960"/>
    </source>
</evidence>
<evidence type="ECO:0000256" key="12">
    <source>
        <dbReference type="ARBA" id="ARBA00023306"/>
    </source>
</evidence>
<evidence type="ECO:0000256" key="18">
    <source>
        <dbReference type="ARBA" id="ARBA00041418"/>
    </source>
</evidence>
<dbReference type="GO" id="GO:0015648">
    <property type="term" value="F:lipid-linked peptidoglycan transporter activity"/>
    <property type="evidence" value="ECO:0007669"/>
    <property type="project" value="TreeGrafter"/>
</dbReference>
<comment type="caution">
    <text evidence="22">The sequence shown here is derived from an EMBL/GenBank/DDBJ whole genome shotgun (WGS) entry which is preliminary data.</text>
</comment>
<evidence type="ECO:0000256" key="2">
    <source>
        <dbReference type="ARBA" id="ARBA00004752"/>
    </source>
</evidence>
<evidence type="ECO:0000256" key="19">
    <source>
        <dbReference type="ARBA" id="ARBA00044770"/>
    </source>
</evidence>
<dbReference type="PANTHER" id="PTHR30474">
    <property type="entry name" value="CELL CYCLE PROTEIN"/>
    <property type="match status" value="1"/>
</dbReference>
<keyword evidence="6" id="KW-0808">Transferase</keyword>
<protein>
    <recommendedName>
        <fullName evidence="17">Probable peptidoglycan glycosyltransferase FtsW</fullName>
        <ecNumber evidence="19">2.4.99.28</ecNumber>
    </recommendedName>
    <alternativeName>
        <fullName evidence="18">Cell division protein FtsW</fullName>
    </alternativeName>
    <alternativeName>
        <fullName evidence="15">Cell wall polymerase</fullName>
    </alternativeName>
    <alternativeName>
        <fullName evidence="14">Peptidoglycan polymerase</fullName>
    </alternativeName>
</protein>
<dbReference type="GO" id="GO:0008955">
    <property type="term" value="F:peptidoglycan glycosyltransferase activity"/>
    <property type="evidence" value="ECO:0007669"/>
    <property type="project" value="UniProtKB-EC"/>
</dbReference>
<evidence type="ECO:0000256" key="17">
    <source>
        <dbReference type="ARBA" id="ARBA00041185"/>
    </source>
</evidence>
<feature type="transmembrane region" description="Helical" evidence="21">
    <location>
        <begin position="282"/>
        <end position="303"/>
    </location>
</feature>
<keyword evidence="9" id="KW-0573">Peptidoglycan synthesis</keyword>
<evidence type="ECO:0000256" key="16">
    <source>
        <dbReference type="ARBA" id="ARBA00038053"/>
    </source>
</evidence>
<keyword evidence="7 21" id="KW-0812">Transmembrane</keyword>
<keyword evidence="11 21" id="KW-0472">Membrane</keyword>
<evidence type="ECO:0000256" key="11">
    <source>
        <dbReference type="ARBA" id="ARBA00023136"/>
    </source>
</evidence>
<evidence type="ECO:0000256" key="9">
    <source>
        <dbReference type="ARBA" id="ARBA00022984"/>
    </source>
</evidence>
<comment type="pathway">
    <text evidence="2">Cell wall biogenesis; peptidoglycan biosynthesis.</text>
</comment>
<comment type="similarity">
    <text evidence="16">Belongs to the SEDS family. FtsW subfamily.</text>
</comment>
<feature type="transmembrane region" description="Helical" evidence="21">
    <location>
        <begin position="197"/>
        <end position="214"/>
    </location>
</feature>
<evidence type="ECO:0000256" key="15">
    <source>
        <dbReference type="ARBA" id="ARBA00033270"/>
    </source>
</evidence>